<evidence type="ECO:0000313" key="3">
    <source>
        <dbReference type="Proteomes" id="UP001208186"/>
    </source>
</evidence>
<dbReference type="EMBL" id="JAOPKD010000010">
    <property type="protein sequence ID" value="MCU4727473.1"/>
    <property type="molecule type" value="Genomic_DNA"/>
</dbReference>
<proteinExistence type="predicted"/>
<dbReference type="Proteomes" id="UP001209746">
    <property type="component" value="Unassembled WGS sequence"/>
</dbReference>
<accession>A0AAE3LJL9</accession>
<dbReference type="Proteomes" id="UP001208186">
    <property type="component" value="Unassembled WGS sequence"/>
</dbReference>
<evidence type="ECO:0000313" key="1">
    <source>
        <dbReference type="EMBL" id="MCU4718508.1"/>
    </source>
</evidence>
<dbReference type="AlphaFoldDB" id="A0AAE3LJL9"/>
<organism evidence="2 4">
    <name type="scientific">Halapricum hydrolyticum</name>
    <dbReference type="NCBI Taxonomy" id="2979991"/>
    <lineage>
        <taxon>Archaea</taxon>
        <taxon>Methanobacteriati</taxon>
        <taxon>Methanobacteriota</taxon>
        <taxon>Stenosarchaea group</taxon>
        <taxon>Halobacteria</taxon>
        <taxon>Halobacteriales</taxon>
        <taxon>Haloarculaceae</taxon>
        <taxon>Halapricum</taxon>
    </lineage>
</organism>
<comment type="caution">
    <text evidence="2">The sequence shown here is derived from an EMBL/GenBank/DDBJ whole genome shotgun (WGS) entry which is preliminary data.</text>
</comment>
<evidence type="ECO:0000313" key="2">
    <source>
        <dbReference type="EMBL" id="MCU4727473.1"/>
    </source>
</evidence>
<keyword evidence="3" id="KW-1185">Reference proteome</keyword>
<dbReference type="EMBL" id="JAOPKC010000011">
    <property type="protein sequence ID" value="MCU4718508.1"/>
    <property type="molecule type" value="Genomic_DNA"/>
</dbReference>
<reference evidence="2" key="1">
    <citation type="submission" date="2023-02" db="EMBL/GenBank/DDBJ databases">
        <title>Enrichment on poylsaccharides allowed isolation of novel metabolic and taxonomic groups of Haloarchaea.</title>
        <authorList>
            <person name="Sorokin D.Y."/>
            <person name="Elcheninov A.G."/>
            <person name="Khizhniak T.V."/>
            <person name="Kolganova T.V."/>
            <person name="Kublanov I.V."/>
        </authorList>
    </citation>
    <scope>NUCLEOTIDE SEQUENCE</scope>
    <source>
        <strain evidence="1 3">HArc-curdl5-1</strain>
        <strain evidence="2">HArc-curdl7</strain>
    </source>
</reference>
<protein>
    <submittedName>
        <fullName evidence="2">Uncharacterized protein</fullName>
    </submittedName>
</protein>
<evidence type="ECO:0000313" key="4">
    <source>
        <dbReference type="Proteomes" id="UP001209746"/>
    </source>
</evidence>
<dbReference type="RefSeq" id="WP_315909264.1">
    <property type="nucleotide sequence ID" value="NZ_JAOPKC010000011.1"/>
</dbReference>
<sequence length="112" mass="12073">MSDDDIDAIADALGAVKAGASRSRLPVVSVADDGQTVTLVLQTPGGNSVERDLKRPPVWGPNCKLKTLLEAYDLGPDEVEQLQGKSLPVDREIVDGRPRFDLDFDRLADETA</sequence>
<gene>
    <name evidence="2" type="ORF">OB914_10895</name>
    <name evidence="1" type="ORF">OB916_10590</name>
</gene>
<name>A0AAE3LJL9_9EURY</name>